<proteinExistence type="predicted"/>
<evidence type="ECO:0000259" key="1">
    <source>
        <dbReference type="Pfam" id="PF01878"/>
    </source>
</evidence>
<dbReference type="Gene3D" id="3.10.590.10">
    <property type="entry name" value="ph1033 like domains"/>
    <property type="match status" value="1"/>
</dbReference>
<dbReference type="PANTHER" id="PTHR14087">
    <property type="entry name" value="THYMOCYTE NUCLEAR PROTEIN 1"/>
    <property type="match status" value="1"/>
</dbReference>
<dbReference type="InterPro" id="IPR002740">
    <property type="entry name" value="EVE_domain"/>
</dbReference>
<dbReference type="RefSeq" id="WP_023174744.1">
    <property type="nucleotide sequence ID" value="NC_022600.1"/>
</dbReference>
<dbReference type="STRING" id="1183438.GKIL_3221"/>
<dbReference type="HOGENOM" id="CLU_041799_2_2_3"/>
<dbReference type="KEGG" id="glj:GKIL_3221"/>
<feature type="domain" description="EVE" evidence="1">
    <location>
        <begin position="2"/>
        <end position="147"/>
    </location>
</feature>
<name>U5QKG3_GLOK1</name>
<protein>
    <recommendedName>
        <fullName evidence="1">EVE domain-containing protein</fullName>
    </recommendedName>
</protein>
<dbReference type="SUPFAM" id="SSF88697">
    <property type="entry name" value="PUA domain-like"/>
    <property type="match status" value="1"/>
</dbReference>
<evidence type="ECO:0000313" key="2">
    <source>
        <dbReference type="EMBL" id="AGY59467.1"/>
    </source>
</evidence>
<dbReference type="InterPro" id="IPR052181">
    <property type="entry name" value="5hmC_binding"/>
</dbReference>
<organism evidence="2 3">
    <name type="scientific">Gloeobacter kilaueensis (strain ATCC BAA-2537 / CCAP 1431/1 / ULC 316 / JS1)</name>
    <dbReference type="NCBI Taxonomy" id="1183438"/>
    <lineage>
        <taxon>Bacteria</taxon>
        <taxon>Bacillati</taxon>
        <taxon>Cyanobacteriota</taxon>
        <taxon>Cyanophyceae</taxon>
        <taxon>Gloeobacterales</taxon>
        <taxon>Gloeobacteraceae</taxon>
        <taxon>Gloeobacter</taxon>
    </lineage>
</organism>
<dbReference type="eggNOG" id="COG2947">
    <property type="taxonomic scope" value="Bacteria"/>
</dbReference>
<dbReference type="InterPro" id="IPR015947">
    <property type="entry name" value="PUA-like_sf"/>
</dbReference>
<keyword evidence="3" id="KW-1185">Reference proteome</keyword>
<dbReference type="Proteomes" id="UP000017396">
    <property type="component" value="Chromosome"/>
</dbReference>
<dbReference type="OrthoDB" id="9791347at2"/>
<dbReference type="CDD" id="cd21133">
    <property type="entry name" value="EVE"/>
    <property type="match status" value="1"/>
</dbReference>
<dbReference type="Pfam" id="PF01878">
    <property type="entry name" value="EVE"/>
    <property type="match status" value="1"/>
</dbReference>
<dbReference type="PATRIC" id="fig|1183438.3.peg.3166"/>
<gene>
    <name evidence="2" type="ORF">GKIL_3221</name>
</gene>
<accession>U5QKG3</accession>
<evidence type="ECO:0000313" key="3">
    <source>
        <dbReference type="Proteomes" id="UP000017396"/>
    </source>
</evidence>
<dbReference type="PANTHER" id="PTHR14087:SF7">
    <property type="entry name" value="THYMOCYTE NUCLEAR PROTEIN 1"/>
    <property type="match status" value="1"/>
</dbReference>
<sequence length="151" mass="16855">MAYWLFKSEPGVFSLSDLKAAPTDWSGVRNYQARNFMLTMQLGDGGFFYHSNSNPPGIVGTVEVVRTAYPDPTALDPKSPYYDPRSTLEKPIWQMVDIAFRSAFAEIVALDRLRATAGLEQMLLLRRGNRLSVMPVSAAEWRIILNLAGPS</sequence>
<dbReference type="AlphaFoldDB" id="U5QKG3"/>
<dbReference type="InterPro" id="IPR047197">
    <property type="entry name" value="THYN1-like_EVE"/>
</dbReference>
<dbReference type="EMBL" id="CP003587">
    <property type="protein sequence ID" value="AGY59467.1"/>
    <property type="molecule type" value="Genomic_DNA"/>
</dbReference>
<reference evidence="2 3" key="1">
    <citation type="journal article" date="2013" name="PLoS ONE">
        <title>Cultivation and Complete Genome Sequencing of Gloeobacter kilaueensis sp. nov., from a Lava Cave in Kilauea Caldera, Hawai'i.</title>
        <authorList>
            <person name="Saw J.H."/>
            <person name="Schatz M."/>
            <person name="Brown M.V."/>
            <person name="Kunkel D.D."/>
            <person name="Foster J.S."/>
            <person name="Shick H."/>
            <person name="Christensen S."/>
            <person name="Hou S."/>
            <person name="Wan X."/>
            <person name="Donachie S.P."/>
        </authorList>
    </citation>
    <scope>NUCLEOTIDE SEQUENCE [LARGE SCALE GENOMIC DNA]</scope>
    <source>
        <strain evidence="3">JS</strain>
    </source>
</reference>